<reference evidence="2 3" key="1">
    <citation type="submission" date="2022-01" db="EMBL/GenBank/DDBJ databases">
        <title>Novel bile acid biosynthetic pathways are enriched in the microbiome of centenarians.</title>
        <authorList>
            <person name="Sato Y."/>
            <person name="Atarashi K."/>
            <person name="Plichta R.D."/>
            <person name="Arai Y."/>
            <person name="Sasajima S."/>
            <person name="Kearney M.S."/>
            <person name="Suda W."/>
            <person name="Takeshita K."/>
            <person name="Sasaki T."/>
            <person name="Okamoto S."/>
            <person name="Skelly N.A."/>
            <person name="Okamura Y."/>
            <person name="Vlamakis H."/>
            <person name="Li Y."/>
            <person name="Tanoue T."/>
            <person name="Takei H."/>
            <person name="Nittono H."/>
            <person name="Narushima S."/>
            <person name="Irie J."/>
            <person name="Itoh H."/>
            <person name="Moriya K."/>
            <person name="Sugiura Y."/>
            <person name="Suematsu M."/>
            <person name="Moritoki N."/>
            <person name="Shibata S."/>
            <person name="Littman R.D."/>
            <person name="Fischbach A.M."/>
            <person name="Uwamino Y."/>
            <person name="Inoue T."/>
            <person name="Honda A."/>
            <person name="Hattori M."/>
            <person name="Murai T."/>
            <person name="Xavier J.R."/>
            <person name="Hirose N."/>
            <person name="Honda K."/>
        </authorList>
    </citation>
    <scope>NUCLEOTIDE SEQUENCE [LARGE SCALE GENOMIC DNA]</scope>
    <source>
        <strain evidence="2 3">CE91-St30</strain>
    </source>
</reference>
<dbReference type="SUPFAM" id="SSF82549">
    <property type="entry name" value="DAK1/DegV-like"/>
    <property type="match status" value="1"/>
</dbReference>
<dbReference type="PROSITE" id="PS51482">
    <property type="entry name" value="DEGV"/>
    <property type="match status" value="1"/>
</dbReference>
<evidence type="ECO:0000313" key="2">
    <source>
        <dbReference type="EMBL" id="BDE96674.1"/>
    </source>
</evidence>
<dbReference type="EMBL" id="AP025564">
    <property type="protein sequence ID" value="BDE96674.1"/>
    <property type="molecule type" value="Genomic_DNA"/>
</dbReference>
<evidence type="ECO:0000256" key="1">
    <source>
        <dbReference type="ARBA" id="ARBA00023121"/>
    </source>
</evidence>
<dbReference type="NCBIfam" id="TIGR00762">
    <property type="entry name" value="DegV"/>
    <property type="match status" value="1"/>
</dbReference>
<dbReference type="InterPro" id="IPR050270">
    <property type="entry name" value="DegV_domain_contain"/>
</dbReference>
<dbReference type="PANTHER" id="PTHR33434:SF2">
    <property type="entry name" value="FATTY ACID-BINDING PROTEIN TM_1468"/>
    <property type="match status" value="1"/>
</dbReference>
<dbReference type="PANTHER" id="PTHR33434">
    <property type="entry name" value="DEGV DOMAIN-CONTAINING PROTEIN DR_1986-RELATED"/>
    <property type="match status" value="1"/>
</dbReference>
<organism evidence="2 3">
    <name type="scientific">Raoultibacter timonensis</name>
    <dbReference type="NCBI Taxonomy" id="1907662"/>
    <lineage>
        <taxon>Bacteria</taxon>
        <taxon>Bacillati</taxon>
        <taxon>Actinomycetota</taxon>
        <taxon>Coriobacteriia</taxon>
        <taxon>Eggerthellales</taxon>
        <taxon>Eggerthellaceae</taxon>
        <taxon>Raoultibacter</taxon>
    </lineage>
</organism>
<dbReference type="Pfam" id="PF02645">
    <property type="entry name" value="DegV"/>
    <property type="match status" value="1"/>
</dbReference>
<dbReference type="Proteomes" id="UP001320544">
    <property type="component" value="Chromosome"/>
</dbReference>
<dbReference type="Gene3D" id="3.40.50.10170">
    <property type="match status" value="1"/>
</dbReference>
<evidence type="ECO:0000313" key="3">
    <source>
        <dbReference type="Proteomes" id="UP001320544"/>
    </source>
</evidence>
<name>A0ABM7WK13_9ACTN</name>
<dbReference type="Gene3D" id="3.30.1180.10">
    <property type="match status" value="1"/>
</dbReference>
<protein>
    <submittedName>
        <fullName evidence="2">Protein DegV</fullName>
    </submittedName>
</protein>
<keyword evidence="3" id="KW-1185">Reference proteome</keyword>
<keyword evidence="1" id="KW-0446">Lipid-binding</keyword>
<dbReference type="InterPro" id="IPR003797">
    <property type="entry name" value="DegV"/>
</dbReference>
<accession>A0ABM7WK13</accession>
<sequence length="284" mass="30088">MNIAIVTDSTCDWSPEEYEQNNVVMVPLKIQVGEQTLLDQVELPSEEFYDRMLAASEIPMTSQPSPGDFVAVYERLAGEGFDAVVSLHLAPVLSGTLASAEMAAKNVDIPVAAIDSKNATSSLGLLVEKACRMRDGGAEFSAIVSALEAATEKTHLYLAPESTDNLVKGGRITEEQAQGAAMLNIKLVFALDETGRLVNLDKVKGSKGIIKRFVEAAVAHAEEYGPLRLRFMHARNGGEVEKLIDALEAEGIEFEVAGIDSCGATVATHAGIGVIGMAVSPANG</sequence>
<dbReference type="InterPro" id="IPR043168">
    <property type="entry name" value="DegV_C"/>
</dbReference>
<gene>
    <name evidence="2" type="primary">degV</name>
    <name evidence="2" type="ORF">CE91St30_20070</name>
</gene>
<dbReference type="RefSeq" id="WP_102377841.1">
    <property type="nucleotide sequence ID" value="NZ_AP025564.1"/>
</dbReference>
<proteinExistence type="predicted"/>